<feature type="region of interest" description="Disordered" evidence="4">
    <location>
        <begin position="29"/>
        <end position="97"/>
    </location>
</feature>
<dbReference type="InterPro" id="IPR001876">
    <property type="entry name" value="Znf_RanBP2"/>
</dbReference>
<dbReference type="AlphaFoldDB" id="F4G1Z2"/>
<organism evidence="6 7">
    <name type="scientific">Metallosphaera cuprina (strain Ar-4)</name>
    <dbReference type="NCBI Taxonomy" id="1006006"/>
    <lineage>
        <taxon>Archaea</taxon>
        <taxon>Thermoproteota</taxon>
        <taxon>Thermoprotei</taxon>
        <taxon>Sulfolobales</taxon>
        <taxon>Sulfolobaceae</taxon>
        <taxon>Metallosphaera</taxon>
    </lineage>
</organism>
<dbReference type="Pfam" id="PF00498">
    <property type="entry name" value="FHA"/>
    <property type="match status" value="1"/>
</dbReference>
<dbReference type="eggNOG" id="arCOG05332">
    <property type="taxonomic scope" value="Archaea"/>
</dbReference>
<evidence type="ECO:0000256" key="3">
    <source>
        <dbReference type="ARBA" id="ARBA00022833"/>
    </source>
</evidence>
<dbReference type="OrthoDB" id="26617at2157"/>
<accession>F4G1Z2</accession>
<evidence type="ECO:0000313" key="6">
    <source>
        <dbReference type="EMBL" id="AEB94881.1"/>
    </source>
</evidence>
<keyword evidence="3" id="KW-0862">Zinc</keyword>
<keyword evidence="7" id="KW-1185">Reference proteome</keyword>
<dbReference type="PROSITE" id="PS50006">
    <property type="entry name" value="FHA_DOMAIN"/>
    <property type="match status" value="1"/>
</dbReference>
<keyword evidence="1" id="KW-0479">Metal-binding</keyword>
<proteinExistence type="predicted"/>
<dbReference type="GeneID" id="10492967"/>
<dbReference type="EMBL" id="CP002656">
    <property type="protein sequence ID" value="AEB94881.1"/>
    <property type="molecule type" value="Genomic_DNA"/>
</dbReference>
<evidence type="ECO:0000256" key="2">
    <source>
        <dbReference type="ARBA" id="ARBA00022771"/>
    </source>
</evidence>
<evidence type="ECO:0000256" key="1">
    <source>
        <dbReference type="ARBA" id="ARBA00022723"/>
    </source>
</evidence>
<dbReference type="GO" id="GO:0008270">
    <property type="term" value="F:zinc ion binding"/>
    <property type="evidence" value="ECO:0007669"/>
    <property type="project" value="UniProtKB-KW"/>
</dbReference>
<feature type="domain" description="FHA" evidence="5">
    <location>
        <begin position="137"/>
        <end position="186"/>
    </location>
</feature>
<evidence type="ECO:0000313" key="7">
    <source>
        <dbReference type="Proteomes" id="UP000007812"/>
    </source>
</evidence>
<dbReference type="PATRIC" id="fig|1006006.8.peg.775"/>
<evidence type="ECO:0000259" key="5">
    <source>
        <dbReference type="PROSITE" id="PS50006"/>
    </source>
</evidence>
<sequence length="215" mass="23901">MTWKCVGCGTENPDDVMFCTSCGLKKPEEQGQELKQELNQQPSGLQESVTPQESNPTEQQPQVLQTQEAQPENKQAEEQPESQQQVVQNAGSPQAEKQEALGQPIVTEKFYIQFIATPVSSLNKTKVPLDFEVFESISLGRSPENVIMIPDSEISRRHAILYKEGSSLFIEDLNSTNGTYVYDGKMFQAVKGKVQLPNNAVVKLGNTTIVKIVRE</sequence>
<dbReference type="SUPFAM" id="SSF49879">
    <property type="entry name" value="SMAD/FHA domain"/>
    <property type="match status" value="1"/>
</dbReference>
<dbReference type="KEGG" id="mcn:Mcup_0776"/>
<dbReference type="SMART" id="SM00240">
    <property type="entry name" value="FHA"/>
    <property type="match status" value="1"/>
</dbReference>
<dbReference type="PROSITE" id="PS01358">
    <property type="entry name" value="ZF_RANBP2_1"/>
    <property type="match status" value="1"/>
</dbReference>
<gene>
    <name evidence="6" type="ordered locus">Mcup_0776</name>
</gene>
<dbReference type="HOGENOM" id="CLU_1088271_0_0_2"/>
<evidence type="ECO:0000256" key="4">
    <source>
        <dbReference type="SAM" id="MobiDB-lite"/>
    </source>
</evidence>
<dbReference type="Gene3D" id="2.60.200.20">
    <property type="match status" value="1"/>
</dbReference>
<dbReference type="Pfam" id="PF13240">
    <property type="entry name" value="Zn_Ribbon_1"/>
    <property type="match status" value="1"/>
</dbReference>
<dbReference type="InterPro" id="IPR008984">
    <property type="entry name" value="SMAD_FHA_dom_sf"/>
</dbReference>
<dbReference type="STRING" id="1006006.Mcup_0776"/>
<feature type="compositionally biased region" description="Polar residues" evidence="4">
    <location>
        <begin position="37"/>
        <end position="73"/>
    </location>
</feature>
<dbReference type="InterPro" id="IPR000253">
    <property type="entry name" value="FHA_dom"/>
</dbReference>
<keyword evidence="2" id="KW-0863">Zinc-finger</keyword>
<name>F4G1Z2_METCR</name>
<dbReference type="CDD" id="cd22680">
    <property type="entry name" value="FHA_ArnA-like"/>
    <property type="match status" value="1"/>
</dbReference>
<dbReference type="Proteomes" id="UP000007812">
    <property type="component" value="Chromosome"/>
</dbReference>
<protein>
    <submittedName>
        <fullName evidence="6">FHA domain-containing protein</fullName>
    </submittedName>
</protein>
<dbReference type="RefSeq" id="WP_013737379.1">
    <property type="nucleotide sequence ID" value="NC_015435.1"/>
</dbReference>
<dbReference type="InterPro" id="IPR026870">
    <property type="entry name" value="Zinc_ribbon_dom"/>
</dbReference>
<reference evidence="6 7" key="1">
    <citation type="journal article" date="2011" name="J. Bacteriol.">
        <title>Complete genome sequence of Metallosphaera cuprina, a metal sulfide-oxidizing archaeon from a hot spring.</title>
        <authorList>
            <person name="Liu L.J."/>
            <person name="You X.Y."/>
            <person name="Zheng H."/>
            <person name="Wang S."/>
            <person name="Jiang C.Y."/>
            <person name="Liu S.J."/>
        </authorList>
    </citation>
    <scope>NUCLEOTIDE SEQUENCE [LARGE SCALE GENOMIC DNA]</scope>
    <source>
        <strain evidence="6 7">Ar-4</strain>
    </source>
</reference>